<reference evidence="4 5" key="1">
    <citation type="submission" date="2017-12" db="EMBL/GenBank/DDBJ databases">
        <title>Characterization of six clinical isolates of Enterochimera gen. nov., a novel genus of the Yersiniaciae family and the three species Enterochimera arupensis sp. nov., Enterochimera coloradensis sp. nov, and Enterochimera californica sp. nov.</title>
        <authorList>
            <person name="Rossi A."/>
            <person name="Fisher M."/>
        </authorList>
    </citation>
    <scope>NUCLEOTIDE SEQUENCE [LARGE SCALE GENOMIC DNA]</scope>
    <source>
        <strain evidence="5">2016-Iso4</strain>
    </source>
</reference>
<dbReference type="InterPro" id="IPR010879">
    <property type="entry name" value="DUF1508"/>
</dbReference>
<evidence type="ECO:0000259" key="3">
    <source>
        <dbReference type="Pfam" id="PF07411"/>
    </source>
</evidence>
<dbReference type="Pfam" id="PF07411">
    <property type="entry name" value="DUF1508"/>
    <property type="match status" value="2"/>
</dbReference>
<dbReference type="EMBL" id="PJZH01000010">
    <property type="protein sequence ID" value="PLR34852.1"/>
    <property type="molecule type" value="Genomic_DNA"/>
</dbReference>
<gene>
    <name evidence="4" type="ORF">CYR32_11890</name>
</gene>
<evidence type="ECO:0000313" key="5">
    <source>
        <dbReference type="Proteomes" id="UP000234503"/>
    </source>
</evidence>
<dbReference type="PANTHER" id="PTHR40606">
    <property type="match status" value="1"/>
</dbReference>
<protein>
    <recommendedName>
        <fullName evidence="3">DUF1508 domain-containing protein</fullName>
    </recommendedName>
</protein>
<sequence length="112" mass="12346">MAIGHYEIKKAKNGRYHFELKASNGDVILNSEMYASKASAEHGISSVQTNAPEEAQYELKQSSSNQPYFVLKAKNFQVIGISELYSSESAARNGIKSATRNGTSTDIRDMTH</sequence>
<evidence type="ECO:0000313" key="4">
    <source>
        <dbReference type="EMBL" id="PLR34852.1"/>
    </source>
</evidence>
<dbReference type="PANTHER" id="PTHR40606:SF1">
    <property type="entry name" value="UPF0339 PROTEIN YEGP"/>
    <property type="match status" value="1"/>
</dbReference>
<name>A0A2N5E2Q1_9GAMM</name>
<dbReference type="RefSeq" id="WP_101824603.1">
    <property type="nucleotide sequence ID" value="NZ_PJZH01000010.1"/>
</dbReference>
<evidence type="ECO:0000256" key="2">
    <source>
        <dbReference type="SAM" id="MobiDB-lite"/>
    </source>
</evidence>
<dbReference type="InterPro" id="IPR036913">
    <property type="entry name" value="YegP-like_sf"/>
</dbReference>
<organism evidence="4 5">
    <name type="scientific">Chimaeribacter coloradensis</name>
    <dbReference type="NCBI Taxonomy" id="2060068"/>
    <lineage>
        <taxon>Bacteria</taxon>
        <taxon>Pseudomonadati</taxon>
        <taxon>Pseudomonadota</taxon>
        <taxon>Gammaproteobacteria</taxon>
        <taxon>Enterobacterales</taxon>
        <taxon>Yersiniaceae</taxon>
        <taxon>Chimaeribacter</taxon>
    </lineage>
</organism>
<evidence type="ECO:0000256" key="1">
    <source>
        <dbReference type="ARBA" id="ARBA00007576"/>
    </source>
</evidence>
<keyword evidence="5" id="KW-1185">Reference proteome</keyword>
<dbReference type="Proteomes" id="UP000234503">
    <property type="component" value="Unassembled WGS sequence"/>
</dbReference>
<accession>A0A2N5E2Q1</accession>
<dbReference type="InterPro" id="IPR051141">
    <property type="entry name" value="UPF0339_domain"/>
</dbReference>
<feature type="compositionally biased region" description="Polar residues" evidence="2">
    <location>
        <begin position="90"/>
        <end position="105"/>
    </location>
</feature>
<proteinExistence type="inferred from homology"/>
<feature type="domain" description="DUF1508" evidence="3">
    <location>
        <begin position="63"/>
        <end position="109"/>
    </location>
</feature>
<comment type="similarity">
    <text evidence="1">Belongs to the UPF0339 family. Duplicated subfamily.</text>
</comment>
<dbReference type="OrthoDB" id="9802792at2"/>
<dbReference type="Gene3D" id="2.30.29.80">
    <property type="match status" value="1"/>
</dbReference>
<dbReference type="SUPFAM" id="SSF160113">
    <property type="entry name" value="YegP-like"/>
    <property type="match status" value="2"/>
</dbReference>
<comment type="caution">
    <text evidence="4">The sequence shown here is derived from an EMBL/GenBank/DDBJ whole genome shotgun (WGS) entry which is preliminary data.</text>
</comment>
<feature type="region of interest" description="Disordered" evidence="2">
    <location>
        <begin position="90"/>
        <end position="112"/>
    </location>
</feature>
<dbReference type="AlphaFoldDB" id="A0A2N5E2Q1"/>
<feature type="domain" description="DUF1508" evidence="3">
    <location>
        <begin position="11"/>
        <end position="58"/>
    </location>
</feature>